<keyword evidence="2" id="KW-0813">Transport</keyword>
<dbReference type="InterPro" id="IPR003938">
    <property type="entry name" value="K_chnl_volt-dep_EAG/ELK/ERG"/>
</dbReference>
<evidence type="ECO:0000256" key="8">
    <source>
        <dbReference type="ARBA" id="ARBA00022989"/>
    </source>
</evidence>
<dbReference type="GO" id="GO:0005249">
    <property type="term" value="F:voltage-gated potassium channel activity"/>
    <property type="evidence" value="ECO:0007669"/>
    <property type="project" value="InterPro"/>
</dbReference>
<dbReference type="Pfam" id="PF00520">
    <property type="entry name" value="Ion_trans"/>
    <property type="match status" value="1"/>
</dbReference>
<evidence type="ECO:0000256" key="7">
    <source>
        <dbReference type="ARBA" id="ARBA00022958"/>
    </source>
</evidence>
<comment type="subcellular location">
    <subcellularLocation>
        <location evidence="1">Membrane</location>
        <topology evidence="1">Multi-pass membrane protein</topology>
    </subcellularLocation>
</comment>
<dbReference type="SUPFAM" id="SSF81324">
    <property type="entry name" value="Voltage-gated potassium channels"/>
    <property type="match status" value="1"/>
</dbReference>
<gene>
    <name evidence="15" type="ORF">MNEG_1397</name>
</gene>
<dbReference type="GeneID" id="25731485"/>
<dbReference type="PRINTS" id="PR01463">
    <property type="entry name" value="EAGCHANLFMLY"/>
</dbReference>
<dbReference type="InterPro" id="IPR005821">
    <property type="entry name" value="Ion_trans_dom"/>
</dbReference>
<feature type="transmembrane region" description="Helical" evidence="13">
    <location>
        <begin position="170"/>
        <end position="191"/>
    </location>
</feature>
<dbReference type="Proteomes" id="UP000054498">
    <property type="component" value="Unassembled WGS sequence"/>
</dbReference>
<keyword evidence="4 13" id="KW-0812">Transmembrane</keyword>
<proteinExistence type="predicted"/>
<keyword evidence="11" id="KW-0407">Ion channel</keyword>
<dbReference type="InterPro" id="IPR018490">
    <property type="entry name" value="cNMP-bd_dom_sf"/>
</dbReference>
<keyword evidence="6" id="KW-0851">Voltage-gated channel</keyword>
<evidence type="ECO:0000256" key="11">
    <source>
        <dbReference type="ARBA" id="ARBA00023303"/>
    </source>
</evidence>
<evidence type="ECO:0000256" key="3">
    <source>
        <dbReference type="ARBA" id="ARBA00022538"/>
    </source>
</evidence>
<evidence type="ECO:0000256" key="5">
    <source>
        <dbReference type="ARBA" id="ARBA00022826"/>
    </source>
</evidence>
<reference evidence="15 16" key="1">
    <citation type="journal article" date="2013" name="BMC Genomics">
        <title>Reconstruction of the lipid metabolism for the microalga Monoraphidium neglectum from its genome sequence reveals characteristics suitable for biofuel production.</title>
        <authorList>
            <person name="Bogen C."/>
            <person name="Al-Dilaimi A."/>
            <person name="Albersmeier A."/>
            <person name="Wichmann J."/>
            <person name="Grundmann M."/>
            <person name="Rupp O."/>
            <person name="Lauersen K.J."/>
            <person name="Blifernez-Klassen O."/>
            <person name="Kalinowski J."/>
            <person name="Goesmann A."/>
            <person name="Mussgnug J.H."/>
            <person name="Kruse O."/>
        </authorList>
    </citation>
    <scope>NUCLEOTIDE SEQUENCE [LARGE SCALE GENOMIC DNA]</scope>
    <source>
        <strain evidence="15 16">SAG 48.87</strain>
    </source>
</reference>
<sequence>MKTSATNAPGQGAPPVSHSPRPLTHPNQMLAWDVVCPSSPARLAWDVWMMALVAYLCCVVPYEVAFAYSSAGLTVVNAVVDAMFWIDLLMNFSHAAVARRYLRGWFAVDLVTTMPWDTMVIALVERCSLEDGAPAHAARVVPLIRVLRLLKIARMLRVLRLGRFRQGMMLTMYVGCGLLMLHLLACTWYFIATLVSPDLAGTWVERAGFKGAGPYELYTACVYWTVSTLGTVGFGDIVASNPPEMLYSIFAIVVGISVFAYTASRVSVLAADLAGGDDHVEARLGEVDTFLRAWNVPLRLALRVRSYLAFVLKRQVSREQAALVNELSAPLRTELVLALHRDALQAVPLLLGAHDPLQLADVVARLQLQTFAPADSPPPTPIGSSTRGEGSGIERRARSMGRAWRRVNRLSGRYRRLGHLTPGQHFGEYSALLGEPRAASVVAVEFCELFALSR</sequence>
<evidence type="ECO:0000313" key="15">
    <source>
        <dbReference type="EMBL" id="KIZ06554.1"/>
    </source>
</evidence>
<dbReference type="KEGG" id="mng:MNEG_1397"/>
<dbReference type="SUPFAM" id="SSF51206">
    <property type="entry name" value="cAMP-binding domain-like"/>
    <property type="match status" value="2"/>
</dbReference>
<evidence type="ECO:0000256" key="1">
    <source>
        <dbReference type="ARBA" id="ARBA00004141"/>
    </source>
</evidence>
<feature type="transmembrane region" description="Helical" evidence="13">
    <location>
        <begin position="245"/>
        <end position="263"/>
    </location>
</feature>
<dbReference type="InterPro" id="IPR050818">
    <property type="entry name" value="KCNH_animal-type"/>
</dbReference>
<dbReference type="EMBL" id="KK100357">
    <property type="protein sequence ID" value="KIZ06554.1"/>
    <property type="molecule type" value="Genomic_DNA"/>
</dbReference>
<feature type="transmembrane region" description="Helical" evidence="13">
    <location>
        <begin position="43"/>
        <end position="62"/>
    </location>
</feature>
<dbReference type="AlphaFoldDB" id="A0A0D2LJG9"/>
<dbReference type="PANTHER" id="PTHR10217:SF435">
    <property type="entry name" value="POTASSIUM VOLTAGE-GATED CHANNEL PROTEIN EAG"/>
    <property type="match status" value="1"/>
</dbReference>
<keyword evidence="5" id="KW-0631">Potassium channel</keyword>
<keyword evidence="16" id="KW-1185">Reference proteome</keyword>
<dbReference type="RefSeq" id="XP_013905573.1">
    <property type="nucleotide sequence ID" value="XM_014050119.1"/>
</dbReference>
<name>A0A0D2LJG9_9CHLO</name>
<dbReference type="Gene3D" id="1.10.287.70">
    <property type="match status" value="1"/>
</dbReference>
<evidence type="ECO:0000256" key="9">
    <source>
        <dbReference type="ARBA" id="ARBA00023065"/>
    </source>
</evidence>
<keyword evidence="9" id="KW-0406">Ion transport</keyword>
<dbReference type="CDD" id="cd00038">
    <property type="entry name" value="CAP_ED"/>
    <property type="match status" value="1"/>
</dbReference>
<dbReference type="GO" id="GO:0034702">
    <property type="term" value="C:monoatomic ion channel complex"/>
    <property type="evidence" value="ECO:0007669"/>
    <property type="project" value="UniProtKB-KW"/>
</dbReference>
<dbReference type="InterPro" id="IPR000595">
    <property type="entry name" value="cNMP-bd_dom"/>
</dbReference>
<evidence type="ECO:0000256" key="2">
    <source>
        <dbReference type="ARBA" id="ARBA00022448"/>
    </source>
</evidence>
<keyword evidence="3" id="KW-0633">Potassium transport</keyword>
<keyword evidence="8 13" id="KW-1133">Transmembrane helix</keyword>
<keyword evidence="7" id="KW-0630">Potassium</keyword>
<feature type="region of interest" description="Disordered" evidence="12">
    <location>
        <begin position="1"/>
        <end position="21"/>
    </location>
</feature>
<dbReference type="Gene3D" id="1.10.287.630">
    <property type="entry name" value="Helix hairpin bin"/>
    <property type="match status" value="1"/>
</dbReference>
<dbReference type="PANTHER" id="PTHR10217">
    <property type="entry name" value="VOLTAGE AND LIGAND GATED POTASSIUM CHANNEL"/>
    <property type="match status" value="1"/>
</dbReference>
<dbReference type="PROSITE" id="PS50042">
    <property type="entry name" value="CNMP_BINDING_3"/>
    <property type="match status" value="1"/>
</dbReference>
<evidence type="ECO:0000256" key="6">
    <source>
        <dbReference type="ARBA" id="ARBA00022882"/>
    </source>
</evidence>
<protein>
    <submittedName>
        <fullName evidence="15">Potassium voltage-gated channel subfamily Hmember 2</fullName>
    </submittedName>
</protein>
<organism evidence="15 16">
    <name type="scientific">Monoraphidium neglectum</name>
    <dbReference type="NCBI Taxonomy" id="145388"/>
    <lineage>
        <taxon>Eukaryota</taxon>
        <taxon>Viridiplantae</taxon>
        <taxon>Chlorophyta</taxon>
        <taxon>core chlorophytes</taxon>
        <taxon>Chlorophyceae</taxon>
        <taxon>CS clade</taxon>
        <taxon>Sphaeropleales</taxon>
        <taxon>Selenastraceae</taxon>
        <taxon>Monoraphidium</taxon>
    </lineage>
</organism>
<evidence type="ECO:0000256" key="12">
    <source>
        <dbReference type="SAM" id="MobiDB-lite"/>
    </source>
</evidence>
<dbReference type="InterPro" id="IPR014710">
    <property type="entry name" value="RmlC-like_jellyroll"/>
</dbReference>
<dbReference type="Pfam" id="PF00027">
    <property type="entry name" value="cNMP_binding"/>
    <property type="match status" value="1"/>
</dbReference>
<feature type="domain" description="Cyclic nucleotide-binding" evidence="14">
    <location>
        <begin position="417"/>
        <end position="454"/>
    </location>
</feature>
<dbReference type="GO" id="GO:0042391">
    <property type="term" value="P:regulation of membrane potential"/>
    <property type="evidence" value="ECO:0007669"/>
    <property type="project" value="TreeGrafter"/>
</dbReference>
<evidence type="ECO:0000256" key="10">
    <source>
        <dbReference type="ARBA" id="ARBA00023136"/>
    </source>
</evidence>
<evidence type="ECO:0000259" key="14">
    <source>
        <dbReference type="PROSITE" id="PS50042"/>
    </source>
</evidence>
<dbReference type="GO" id="GO:0005886">
    <property type="term" value="C:plasma membrane"/>
    <property type="evidence" value="ECO:0007669"/>
    <property type="project" value="TreeGrafter"/>
</dbReference>
<evidence type="ECO:0000313" key="16">
    <source>
        <dbReference type="Proteomes" id="UP000054498"/>
    </source>
</evidence>
<keyword evidence="10 13" id="KW-0472">Membrane</keyword>
<dbReference type="Gene3D" id="2.60.120.10">
    <property type="entry name" value="Jelly Rolls"/>
    <property type="match status" value="1"/>
</dbReference>
<dbReference type="OrthoDB" id="2019079at2759"/>
<evidence type="ECO:0000256" key="4">
    <source>
        <dbReference type="ARBA" id="ARBA00022692"/>
    </source>
</evidence>
<feature type="region of interest" description="Disordered" evidence="12">
    <location>
        <begin position="372"/>
        <end position="400"/>
    </location>
</feature>
<evidence type="ECO:0000256" key="13">
    <source>
        <dbReference type="SAM" id="Phobius"/>
    </source>
</evidence>
<accession>A0A0D2LJG9</accession>